<accession>A0A654AYZ3</accession>
<dbReference type="EMBL" id="CABWMC010000032">
    <property type="protein sequence ID" value="VXC73181.1"/>
    <property type="molecule type" value="Genomic_DNA"/>
</dbReference>
<organism evidence="1 2">
    <name type="scientific">Bacillus mycoides</name>
    <dbReference type="NCBI Taxonomy" id="1405"/>
    <lineage>
        <taxon>Bacteria</taxon>
        <taxon>Bacillati</taxon>
        <taxon>Bacillota</taxon>
        <taxon>Bacilli</taxon>
        <taxon>Bacillales</taxon>
        <taxon>Bacillaceae</taxon>
        <taxon>Bacillus</taxon>
        <taxon>Bacillus cereus group</taxon>
    </lineage>
</organism>
<proteinExistence type="predicted"/>
<sequence length="39" mass="4377">MITITIYNKKSKECITVAIHTKAVIVDHNNIPISNVKLI</sequence>
<protein>
    <submittedName>
        <fullName evidence="1">Uncharacterized protein</fullName>
    </submittedName>
</protein>
<dbReference type="Proteomes" id="UP000437562">
    <property type="component" value="Unassembled WGS sequence"/>
</dbReference>
<evidence type="ECO:0000313" key="2">
    <source>
        <dbReference type="Proteomes" id="UP000437562"/>
    </source>
</evidence>
<evidence type="ECO:0000313" key="1">
    <source>
        <dbReference type="EMBL" id="VXC73181.1"/>
    </source>
</evidence>
<dbReference type="AlphaFoldDB" id="A0A654AYZ3"/>
<name>A0A654AYZ3_BACMY</name>
<reference evidence="1 2" key="1">
    <citation type="submission" date="2019-10" db="EMBL/GenBank/DDBJ databases">
        <authorList>
            <person name="Karimi E."/>
        </authorList>
    </citation>
    <scope>NUCLEOTIDE SEQUENCE [LARGE SCALE GENOMIC DNA]</scope>
    <source>
        <strain evidence="1">Bacillus sp. 71</strain>
    </source>
</reference>
<gene>
    <name evidence="1" type="ORF">BACI71_70078</name>
</gene>